<dbReference type="SMART" id="SM00421">
    <property type="entry name" value="HTH_LUXR"/>
    <property type="match status" value="1"/>
</dbReference>
<dbReference type="GO" id="GO:0003677">
    <property type="term" value="F:DNA binding"/>
    <property type="evidence" value="ECO:0007669"/>
    <property type="project" value="UniProtKB-KW"/>
</dbReference>
<evidence type="ECO:0000256" key="2">
    <source>
        <dbReference type="ARBA" id="ARBA00023125"/>
    </source>
</evidence>
<dbReference type="CDD" id="cd17535">
    <property type="entry name" value="REC_NarL-like"/>
    <property type="match status" value="1"/>
</dbReference>
<dbReference type="Proteomes" id="UP000523955">
    <property type="component" value="Unassembled WGS sequence"/>
</dbReference>
<dbReference type="GO" id="GO:0000160">
    <property type="term" value="P:phosphorelay signal transduction system"/>
    <property type="evidence" value="ECO:0007669"/>
    <property type="project" value="InterPro"/>
</dbReference>
<keyword evidence="2" id="KW-0238">DNA-binding</keyword>
<sequence length="225" mass="23880">MSGQHDGPEPGEDAPIRVLVVDDHEVLATSLAAVLDREPDLRSVGVAPTLEKARSLVRTTTPDVVLLDHRMPDGDGVAAIADLLRLRPSLRIVMLTASAADHVLVSAIEAGASGFVSKTRSLNEVTAAVRAAASGEAVISPEMLARLLPRLHRGGRSRHEELTEREREVLDLVADGLTNSAIAERLVVSVHTVRNHIANLSAKLGAHSKLEALSIAVREGLLPDS</sequence>
<comment type="caution">
    <text evidence="6">The sequence shown here is derived from an EMBL/GenBank/DDBJ whole genome shotgun (WGS) entry which is preliminary data.</text>
</comment>
<dbReference type="Pfam" id="PF00072">
    <property type="entry name" value="Response_reg"/>
    <property type="match status" value="1"/>
</dbReference>
<dbReference type="Pfam" id="PF00196">
    <property type="entry name" value="GerE"/>
    <property type="match status" value="1"/>
</dbReference>
<accession>A0A7X0VAM6</accession>
<dbReference type="RefSeq" id="WP_185252889.1">
    <property type="nucleotide sequence ID" value="NZ_JACKXE010000001.1"/>
</dbReference>
<dbReference type="PROSITE" id="PS50110">
    <property type="entry name" value="RESPONSE_REGULATORY"/>
    <property type="match status" value="1"/>
</dbReference>
<dbReference type="SUPFAM" id="SSF52172">
    <property type="entry name" value="CheY-like"/>
    <property type="match status" value="1"/>
</dbReference>
<name>A0A7X0VAM6_9ACTN</name>
<dbReference type="InterPro" id="IPR011006">
    <property type="entry name" value="CheY-like_superfamily"/>
</dbReference>
<keyword evidence="1 3" id="KW-0597">Phosphoprotein</keyword>
<evidence type="ECO:0000256" key="1">
    <source>
        <dbReference type="ARBA" id="ARBA00022553"/>
    </source>
</evidence>
<evidence type="ECO:0000256" key="3">
    <source>
        <dbReference type="PROSITE-ProRule" id="PRU00169"/>
    </source>
</evidence>
<gene>
    <name evidence="6" type="ORF">H5V45_10555</name>
</gene>
<dbReference type="GO" id="GO:0006355">
    <property type="term" value="P:regulation of DNA-templated transcription"/>
    <property type="evidence" value="ECO:0007669"/>
    <property type="project" value="InterPro"/>
</dbReference>
<feature type="domain" description="HTH luxR-type" evidence="4">
    <location>
        <begin position="155"/>
        <end position="220"/>
    </location>
</feature>
<dbReference type="InterPro" id="IPR001789">
    <property type="entry name" value="Sig_transdc_resp-reg_receiver"/>
</dbReference>
<dbReference type="Gene3D" id="3.40.50.2300">
    <property type="match status" value="1"/>
</dbReference>
<dbReference type="InterPro" id="IPR039420">
    <property type="entry name" value="WalR-like"/>
</dbReference>
<dbReference type="PROSITE" id="PS50043">
    <property type="entry name" value="HTH_LUXR_2"/>
    <property type="match status" value="1"/>
</dbReference>
<dbReference type="CDD" id="cd06170">
    <property type="entry name" value="LuxR_C_like"/>
    <property type="match status" value="1"/>
</dbReference>
<evidence type="ECO:0000313" key="7">
    <source>
        <dbReference type="Proteomes" id="UP000523955"/>
    </source>
</evidence>
<feature type="domain" description="Response regulatory" evidence="5">
    <location>
        <begin position="17"/>
        <end position="133"/>
    </location>
</feature>
<dbReference type="PROSITE" id="PS00622">
    <property type="entry name" value="HTH_LUXR_1"/>
    <property type="match status" value="1"/>
</dbReference>
<dbReference type="PANTHER" id="PTHR43214">
    <property type="entry name" value="TWO-COMPONENT RESPONSE REGULATOR"/>
    <property type="match status" value="1"/>
</dbReference>
<dbReference type="PRINTS" id="PR00038">
    <property type="entry name" value="HTHLUXR"/>
</dbReference>
<dbReference type="AlphaFoldDB" id="A0A7X0VAM6"/>
<reference evidence="6 7" key="1">
    <citation type="submission" date="2020-08" db="EMBL/GenBank/DDBJ databases">
        <authorList>
            <person name="Seo M.-J."/>
        </authorList>
    </citation>
    <scope>NUCLEOTIDE SEQUENCE [LARGE SCALE GENOMIC DNA]</scope>
    <source>
        <strain evidence="6 7">KIGAM211</strain>
    </source>
</reference>
<dbReference type="InterPro" id="IPR000792">
    <property type="entry name" value="Tscrpt_reg_LuxR_C"/>
</dbReference>
<organism evidence="6 7">
    <name type="scientific">Nocardioides luti</name>
    <dbReference type="NCBI Taxonomy" id="2761101"/>
    <lineage>
        <taxon>Bacteria</taxon>
        <taxon>Bacillati</taxon>
        <taxon>Actinomycetota</taxon>
        <taxon>Actinomycetes</taxon>
        <taxon>Propionibacteriales</taxon>
        <taxon>Nocardioidaceae</taxon>
        <taxon>Nocardioides</taxon>
    </lineage>
</organism>
<feature type="modified residue" description="4-aspartylphosphate" evidence="3">
    <location>
        <position position="68"/>
    </location>
</feature>
<evidence type="ECO:0000259" key="5">
    <source>
        <dbReference type="PROSITE" id="PS50110"/>
    </source>
</evidence>
<protein>
    <submittedName>
        <fullName evidence="6">Response regulator transcription factor</fullName>
    </submittedName>
</protein>
<dbReference type="InterPro" id="IPR016032">
    <property type="entry name" value="Sig_transdc_resp-reg_C-effctor"/>
</dbReference>
<evidence type="ECO:0000313" key="6">
    <source>
        <dbReference type="EMBL" id="MBB6627761.1"/>
    </source>
</evidence>
<dbReference type="EMBL" id="JACKXE010000001">
    <property type="protein sequence ID" value="MBB6627761.1"/>
    <property type="molecule type" value="Genomic_DNA"/>
</dbReference>
<keyword evidence="7" id="KW-1185">Reference proteome</keyword>
<dbReference type="InterPro" id="IPR058245">
    <property type="entry name" value="NreC/VraR/RcsB-like_REC"/>
</dbReference>
<dbReference type="SUPFAM" id="SSF46894">
    <property type="entry name" value="C-terminal effector domain of the bipartite response regulators"/>
    <property type="match status" value="1"/>
</dbReference>
<evidence type="ECO:0000259" key="4">
    <source>
        <dbReference type="PROSITE" id="PS50043"/>
    </source>
</evidence>
<dbReference type="PANTHER" id="PTHR43214:SF43">
    <property type="entry name" value="TWO-COMPONENT RESPONSE REGULATOR"/>
    <property type="match status" value="1"/>
</dbReference>
<proteinExistence type="predicted"/>
<dbReference type="SMART" id="SM00448">
    <property type="entry name" value="REC"/>
    <property type="match status" value="1"/>
</dbReference>